<reference evidence="2 3" key="1">
    <citation type="submission" date="2024-09" db="EMBL/GenBank/DDBJ databases">
        <title>The Natural Products Discovery Center: Release of the First 8490 Sequenced Strains for Exploring Actinobacteria Biosynthetic Diversity.</title>
        <authorList>
            <person name="Kalkreuter E."/>
            <person name="Kautsar S.A."/>
            <person name="Yang D."/>
            <person name="Bader C.D."/>
            <person name="Teijaro C.N."/>
            <person name="Fluegel L."/>
            <person name="Davis C.M."/>
            <person name="Simpson J.R."/>
            <person name="Lauterbach L."/>
            <person name="Steele A.D."/>
            <person name="Gui C."/>
            <person name="Meng S."/>
            <person name="Li G."/>
            <person name="Viehrig K."/>
            <person name="Ye F."/>
            <person name="Su P."/>
            <person name="Kiefer A.F."/>
            <person name="Nichols A."/>
            <person name="Cepeda A.J."/>
            <person name="Yan W."/>
            <person name="Fan B."/>
            <person name="Jiang Y."/>
            <person name="Adhikari A."/>
            <person name="Zheng C.-J."/>
            <person name="Schuster L."/>
            <person name="Cowan T.M."/>
            <person name="Smanski M.J."/>
            <person name="Chevrette M.G."/>
            <person name="De Carvalho L.P.S."/>
            <person name="Shen B."/>
        </authorList>
    </citation>
    <scope>NUCLEOTIDE SEQUENCE [LARGE SCALE GENOMIC DNA]</scope>
    <source>
        <strain evidence="2 3">NPDC058753</strain>
    </source>
</reference>
<evidence type="ECO:0000313" key="3">
    <source>
        <dbReference type="Proteomes" id="UP001599542"/>
    </source>
</evidence>
<evidence type="ECO:0000256" key="1">
    <source>
        <dbReference type="SAM" id="MobiDB-lite"/>
    </source>
</evidence>
<proteinExistence type="predicted"/>
<name>A0ABW6GKF6_9ACTN</name>
<dbReference type="RefSeq" id="WP_380328355.1">
    <property type="nucleotide sequence ID" value="NZ_JBHYPW010000047.1"/>
</dbReference>
<sequence length="187" mass="19166">MEIDRPEPGTRAAPEAAPHRAYRYVGPPDVRDAARGAPPGTPVTSAAELSAWLGRQPDAAGPFTYTVGTDGVLRLADRRSEHVACAGGGPVLGAGEVGFAAVDGGGHRAVEVSNLSTGYCPDTACWPAVAAALERAGAGHPGGLTQAVVFRRCTGCGEVSVVREGFFVCVFCESDLPARWNVAPPVA</sequence>
<protein>
    <submittedName>
        <fullName evidence="2">Uncharacterized protein</fullName>
    </submittedName>
</protein>
<dbReference type="EMBL" id="JBHYPX010000025">
    <property type="protein sequence ID" value="MFE1353196.1"/>
    <property type="molecule type" value="Genomic_DNA"/>
</dbReference>
<accession>A0ABW6GKF6</accession>
<organism evidence="2 3">
    <name type="scientific">Kitasatospora phosalacinea</name>
    <dbReference type="NCBI Taxonomy" id="2065"/>
    <lineage>
        <taxon>Bacteria</taxon>
        <taxon>Bacillati</taxon>
        <taxon>Actinomycetota</taxon>
        <taxon>Actinomycetes</taxon>
        <taxon>Kitasatosporales</taxon>
        <taxon>Streptomycetaceae</taxon>
        <taxon>Kitasatospora</taxon>
    </lineage>
</organism>
<dbReference type="Proteomes" id="UP001599542">
    <property type="component" value="Unassembled WGS sequence"/>
</dbReference>
<keyword evidence="3" id="KW-1185">Reference proteome</keyword>
<feature type="region of interest" description="Disordered" evidence="1">
    <location>
        <begin position="1"/>
        <end position="42"/>
    </location>
</feature>
<comment type="caution">
    <text evidence="2">The sequence shown here is derived from an EMBL/GenBank/DDBJ whole genome shotgun (WGS) entry which is preliminary data.</text>
</comment>
<evidence type="ECO:0000313" key="2">
    <source>
        <dbReference type="EMBL" id="MFE1353196.1"/>
    </source>
</evidence>
<gene>
    <name evidence="2" type="ORF">ACFW6T_14555</name>
</gene>